<keyword evidence="2" id="KW-1185">Reference proteome</keyword>
<gene>
    <name evidence="1" type="ORF">SI8410_03004480</name>
</gene>
<organism evidence="1 2">
    <name type="scientific">Spirodela intermedia</name>
    <name type="common">Intermediate duckweed</name>
    <dbReference type="NCBI Taxonomy" id="51605"/>
    <lineage>
        <taxon>Eukaryota</taxon>
        <taxon>Viridiplantae</taxon>
        <taxon>Streptophyta</taxon>
        <taxon>Embryophyta</taxon>
        <taxon>Tracheophyta</taxon>
        <taxon>Spermatophyta</taxon>
        <taxon>Magnoliopsida</taxon>
        <taxon>Liliopsida</taxon>
        <taxon>Araceae</taxon>
        <taxon>Lemnoideae</taxon>
        <taxon>Spirodela</taxon>
    </lineage>
</organism>
<reference evidence="1" key="1">
    <citation type="submission" date="2020-02" db="EMBL/GenBank/DDBJ databases">
        <authorList>
            <person name="Scholz U."/>
            <person name="Mascher M."/>
            <person name="Fiebig A."/>
        </authorList>
    </citation>
    <scope>NUCLEOTIDE SEQUENCE</scope>
</reference>
<dbReference type="Proteomes" id="UP000663760">
    <property type="component" value="Chromosome 3"/>
</dbReference>
<dbReference type="PANTHER" id="PTHR36000:SF3">
    <property type="entry name" value="EMBRYO DEFECTIVE 1273"/>
    <property type="match status" value="1"/>
</dbReference>
<dbReference type="AlphaFoldDB" id="A0A7I8K7Z0"/>
<evidence type="ECO:0000313" key="2">
    <source>
        <dbReference type="Proteomes" id="UP000663760"/>
    </source>
</evidence>
<sequence>MRLARMIGSKAAVPVKDRPTKVTSYKSLGYSRPRKCSPSPSLRIQKLSLRCRVRAQVGDHFGRQSKLSALLHIVSETLSKPLPEHVREFPWKQAEVRISHRLLHLGRKALKGFLLAAVFLSFASDLVSSFSRSRELVIPLGLIIGVTVADFLVETSKELFQSPKQAHGYGRKLLGVGTVFACIKLLNLYTALPGRMVLTYIGNGGLMQVLWLAWQVQEKDSDKDLEFPATPEQTQL</sequence>
<dbReference type="OrthoDB" id="742048at2759"/>
<protein>
    <submittedName>
        <fullName evidence="1">Uncharacterized protein</fullName>
    </submittedName>
</protein>
<dbReference type="EMBL" id="LR746266">
    <property type="protein sequence ID" value="CAA7393771.1"/>
    <property type="molecule type" value="Genomic_DNA"/>
</dbReference>
<accession>A0A7I8K7Z0</accession>
<dbReference type="PANTHER" id="PTHR36000">
    <property type="entry name" value="DEFECTIVE 1273 PROTEIN, PUTATIVE-RELATED"/>
    <property type="match status" value="1"/>
</dbReference>
<evidence type="ECO:0000313" key="1">
    <source>
        <dbReference type="EMBL" id="CAA7393771.1"/>
    </source>
</evidence>
<proteinExistence type="predicted"/>
<name>A0A7I8K7Z0_SPIIN</name>